<keyword evidence="5" id="KW-0238">DNA-binding</keyword>
<keyword evidence="6" id="KW-0413">Isomerase</keyword>
<dbReference type="SUPFAM" id="SSF55874">
    <property type="entry name" value="ATPase domain of HSP90 chaperone/DNA topoisomerase II/histidine kinase"/>
    <property type="match status" value="1"/>
</dbReference>
<evidence type="ECO:0000313" key="7">
    <source>
        <dbReference type="EMBL" id="CAF4564830.1"/>
    </source>
</evidence>
<evidence type="ECO:0000313" key="8">
    <source>
        <dbReference type="EMBL" id="CAF4578252.1"/>
    </source>
</evidence>
<evidence type="ECO:0000256" key="2">
    <source>
        <dbReference type="ARBA" id="ARBA00001946"/>
    </source>
</evidence>
<comment type="catalytic activity">
    <reaction evidence="1">
        <text>ATP-dependent breakage, passage and rejoining of double-stranded DNA.</text>
        <dbReference type="EC" id="5.6.2.2"/>
    </reaction>
</comment>
<protein>
    <recommendedName>
        <fullName evidence="3">DNA topoisomerase (ATP-hydrolyzing)</fullName>
        <ecNumber evidence="3">5.6.2.2</ecNumber>
    </recommendedName>
</protein>
<dbReference type="PANTHER" id="PTHR10169:SF38">
    <property type="entry name" value="DNA TOPOISOMERASE 2"/>
    <property type="match status" value="1"/>
</dbReference>
<dbReference type="EMBL" id="CAJOBI010098894">
    <property type="protein sequence ID" value="CAF4578252.1"/>
    <property type="molecule type" value="Genomic_DNA"/>
</dbReference>
<gene>
    <name evidence="7" type="ORF">SMN809_LOCUS37604</name>
    <name evidence="8" type="ORF">SMN809_LOCUS38160</name>
</gene>
<dbReference type="GO" id="GO:0000712">
    <property type="term" value="P:resolution of meiotic recombination intermediates"/>
    <property type="evidence" value="ECO:0007669"/>
    <property type="project" value="TreeGrafter"/>
</dbReference>
<evidence type="ECO:0000256" key="3">
    <source>
        <dbReference type="ARBA" id="ARBA00012895"/>
    </source>
</evidence>
<comment type="cofactor">
    <cofactor evidence="2">
        <name>Mg(2+)</name>
        <dbReference type="ChEBI" id="CHEBI:18420"/>
    </cofactor>
</comment>
<reference evidence="8" key="1">
    <citation type="submission" date="2021-02" db="EMBL/GenBank/DDBJ databases">
        <authorList>
            <person name="Nowell W R."/>
        </authorList>
    </citation>
    <scope>NUCLEOTIDE SEQUENCE</scope>
</reference>
<dbReference type="InterPro" id="IPR050634">
    <property type="entry name" value="DNA_Topoisomerase_II"/>
</dbReference>
<feature type="non-terminal residue" evidence="8">
    <location>
        <position position="1"/>
    </location>
</feature>
<comment type="caution">
    <text evidence="8">The sequence shown here is derived from an EMBL/GenBank/DDBJ whole genome shotgun (WGS) entry which is preliminary data.</text>
</comment>
<sequence length="53" mass="6013">MSSIEVDINQEKGEIKICNDGRGIPVRKWAQDESIYIPTLIFGKLLTSDNFND</sequence>
<dbReference type="GO" id="GO:0003677">
    <property type="term" value="F:DNA binding"/>
    <property type="evidence" value="ECO:0007669"/>
    <property type="project" value="UniProtKB-KW"/>
</dbReference>
<organism evidence="8 9">
    <name type="scientific">Rotaria magnacalcarata</name>
    <dbReference type="NCBI Taxonomy" id="392030"/>
    <lineage>
        <taxon>Eukaryota</taxon>
        <taxon>Metazoa</taxon>
        <taxon>Spiralia</taxon>
        <taxon>Gnathifera</taxon>
        <taxon>Rotifera</taxon>
        <taxon>Eurotatoria</taxon>
        <taxon>Bdelloidea</taxon>
        <taxon>Philodinida</taxon>
        <taxon>Philodinidae</taxon>
        <taxon>Rotaria</taxon>
    </lineage>
</organism>
<evidence type="ECO:0000313" key="9">
    <source>
        <dbReference type="Proteomes" id="UP000676336"/>
    </source>
</evidence>
<evidence type="ECO:0000256" key="5">
    <source>
        <dbReference type="ARBA" id="ARBA00023125"/>
    </source>
</evidence>
<accession>A0A8S2YRP4</accession>
<dbReference type="PANTHER" id="PTHR10169">
    <property type="entry name" value="DNA TOPOISOMERASE/GYRASE"/>
    <property type="match status" value="1"/>
</dbReference>
<dbReference type="GO" id="GO:0003918">
    <property type="term" value="F:DNA topoisomerase type II (double strand cut, ATP-hydrolyzing) activity"/>
    <property type="evidence" value="ECO:0007669"/>
    <property type="project" value="UniProtKB-EC"/>
</dbReference>
<dbReference type="EMBL" id="CAJOBI010095933">
    <property type="protein sequence ID" value="CAF4564830.1"/>
    <property type="molecule type" value="Genomic_DNA"/>
</dbReference>
<dbReference type="EC" id="5.6.2.2" evidence="3"/>
<dbReference type="Proteomes" id="UP000676336">
    <property type="component" value="Unassembled WGS sequence"/>
</dbReference>
<evidence type="ECO:0000256" key="4">
    <source>
        <dbReference type="ARBA" id="ARBA00023029"/>
    </source>
</evidence>
<dbReference type="InterPro" id="IPR036890">
    <property type="entry name" value="HATPase_C_sf"/>
</dbReference>
<dbReference type="AlphaFoldDB" id="A0A8S2YRP4"/>
<evidence type="ECO:0000256" key="1">
    <source>
        <dbReference type="ARBA" id="ARBA00000185"/>
    </source>
</evidence>
<dbReference type="Gene3D" id="3.30.565.10">
    <property type="entry name" value="Histidine kinase-like ATPase, C-terminal domain"/>
    <property type="match status" value="1"/>
</dbReference>
<dbReference type="GO" id="GO:0000819">
    <property type="term" value="P:sister chromatid segregation"/>
    <property type="evidence" value="ECO:0007669"/>
    <property type="project" value="TreeGrafter"/>
</dbReference>
<proteinExistence type="predicted"/>
<name>A0A8S2YRP4_9BILA</name>
<evidence type="ECO:0000256" key="6">
    <source>
        <dbReference type="ARBA" id="ARBA00023235"/>
    </source>
</evidence>
<dbReference type="GO" id="GO:0005634">
    <property type="term" value="C:nucleus"/>
    <property type="evidence" value="ECO:0007669"/>
    <property type="project" value="TreeGrafter"/>
</dbReference>
<keyword evidence="4" id="KW-0799">Topoisomerase</keyword>